<keyword evidence="1" id="KW-1133">Transmembrane helix</keyword>
<dbReference type="EMBL" id="CP047394">
    <property type="protein sequence ID" value="QHE63331.1"/>
    <property type="molecule type" value="Genomic_DNA"/>
</dbReference>
<proteinExistence type="predicted"/>
<dbReference type="Proteomes" id="UP000465062">
    <property type="component" value="Chromosome"/>
</dbReference>
<feature type="transmembrane region" description="Helical" evidence="1">
    <location>
        <begin position="7"/>
        <end position="25"/>
    </location>
</feature>
<evidence type="ECO:0000313" key="3">
    <source>
        <dbReference type="Proteomes" id="UP000465062"/>
    </source>
</evidence>
<dbReference type="RefSeq" id="WP_159363009.1">
    <property type="nucleotide sequence ID" value="NZ_CP047394.1"/>
</dbReference>
<keyword evidence="1" id="KW-0812">Transmembrane</keyword>
<name>A0A6I6UUL2_9BACI</name>
<organism evidence="2 3">
    <name type="scientific">Rossellomorea vietnamensis</name>
    <dbReference type="NCBI Taxonomy" id="218284"/>
    <lineage>
        <taxon>Bacteria</taxon>
        <taxon>Bacillati</taxon>
        <taxon>Bacillota</taxon>
        <taxon>Bacilli</taxon>
        <taxon>Bacillales</taxon>
        <taxon>Bacillaceae</taxon>
        <taxon>Rossellomorea</taxon>
    </lineage>
</organism>
<accession>A0A6I6UUL2</accession>
<reference evidence="2 3" key="1">
    <citation type="submission" date="2019-06" db="EMBL/GenBank/DDBJ databases">
        <title>An operon consisting of a P-type ATPase gene and a transcriptional regular gene given the different cadmium resistance in Bacillus vietamensis 151-6 and Bacillus marisflavi 151-25.</title>
        <authorList>
            <person name="Yu X."/>
        </authorList>
    </citation>
    <scope>NUCLEOTIDE SEQUENCE [LARGE SCALE GENOMIC DNA]</scope>
    <source>
        <strain evidence="2 3">151-6</strain>
    </source>
</reference>
<evidence type="ECO:0000256" key="1">
    <source>
        <dbReference type="SAM" id="Phobius"/>
    </source>
</evidence>
<sequence length="153" mass="17658">MKRMKLFLVVMVCAGVFLYYMGYFAKPEERVNAFVDAYNHQDMNKMFEMVKNPEVDKIKSALKFTGSISEAVLGINVAELLIDFLPISEDLLGYKGSRMYAEITGSEMDILRTEATVYAEVKTESNQSNEIQNLVFYLKKVDRTWYITDVKEM</sequence>
<keyword evidence="1" id="KW-0472">Membrane</keyword>
<dbReference type="KEGG" id="bvq:FHE72_21835"/>
<dbReference type="Gene3D" id="3.10.450.50">
    <property type="match status" value="1"/>
</dbReference>
<dbReference type="AlphaFoldDB" id="A0A6I6UUL2"/>
<gene>
    <name evidence="2" type="ORF">FHE72_21835</name>
</gene>
<evidence type="ECO:0000313" key="2">
    <source>
        <dbReference type="EMBL" id="QHE63331.1"/>
    </source>
</evidence>
<protein>
    <submittedName>
        <fullName evidence="2">Uncharacterized protein</fullName>
    </submittedName>
</protein>